<dbReference type="Pfam" id="PF05049">
    <property type="entry name" value="IIGP"/>
    <property type="match status" value="1"/>
</dbReference>
<dbReference type="InterPro" id="IPR051515">
    <property type="entry name" value="IRG"/>
</dbReference>
<comment type="caution">
    <text evidence="6">The sequence shown here is derived from an EMBL/GenBank/DDBJ whole genome shotgun (WGS) entry which is preliminary data.</text>
</comment>
<evidence type="ECO:0000313" key="6">
    <source>
        <dbReference type="EMBL" id="KAG5270969.1"/>
    </source>
</evidence>
<keyword evidence="2" id="KW-0547">Nucleotide-binding</keyword>
<accession>A0AAV6G8P9</accession>
<evidence type="ECO:0000313" key="7">
    <source>
        <dbReference type="Proteomes" id="UP000823561"/>
    </source>
</evidence>
<dbReference type="GO" id="GO:0005525">
    <property type="term" value="F:GTP binding"/>
    <property type="evidence" value="ECO:0007669"/>
    <property type="project" value="UniProtKB-KW"/>
</dbReference>
<keyword evidence="3" id="KW-0378">Hydrolase</keyword>
<dbReference type="InterPro" id="IPR007743">
    <property type="entry name" value="Immunity-related_GTPase-like"/>
</dbReference>
<protein>
    <recommendedName>
        <fullName evidence="5">IRG-type G domain-containing protein</fullName>
    </recommendedName>
</protein>
<dbReference type="PROSITE" id="PS51716">
    <property type="entry name" value="G_IRG"/>
    <property type="match status" value="1"/>
</dbReference>
<evidence type="ECO:0000259" key="5">
    <source>
        <dbReference type="PROSITE" id="PS51716"/>
    </source>
</evidence>
<evidence type="ECO:0000256" key="2">
    <source>
        <dbReference type="ARBA" id="ARBA00022741"/>
    </source>
</evidence>
<dbReference type="FunFam" id="3.40.50.300:FF:000541">
    <property type="entry name" value="Immunity related GTPase M"/>
    <property type="match status" value="1"/>
</dbReference>
<dbReference type="GO" id="GO:0016787">
    <property type="term" value="F:hydrolase activity"/>
    <property type="evidence" value="ECO:0007669"/>
    <property type="project" value="UniProtKB-KW"/>
</dbReference>
<dbReference type="InterPro" id="IPR030385">
    <property type="entry name" value="G_IRG_dom"/>
</dbReference>
<name>A0AAV6G8P9_9TELE</name>
<evidence type="ECO:0000256" key="4">
    <source>
        <dbReference type="ARBA" id="ARBA00023134"/>
    </source>
</evidence>
<dbReference type="PANTHER" id="PTHR32341:SF10">
    <property type="entry name" value="INTERFERON-INDUCIBLE GTPASE 5"/>
    <property type="match status" value="1"/>
</dbReference>
<sequence length="437" mass="48307">MDSMEPSFFVLICSPPAGLDPPKGGATMSGGLSVEESEIEILDIYGDGGAKGLSDDKETKKCVKEFKKSSSDAAVKKIKENFETLDHVTLNIGVTGNTGAGKSTFVNAIRGLSNDDEGAADTGVTETTMKPTQYPHPTMPNVTIWDLPGIGTPKFKAKTYLSDVHFERYDFFIIVTSERFKENDISLAKAIKKKGRLFYFIRSKIDNDINAEKNRRDYNKERMLSKIREDCKKNLNSVGNPKVFLISSFNFNDYDFNNLIDTLERELPETKKHALVLSLPVYSLEVLQRKKRHLQKMIWLTAFGSGAIAVVPVPGLTLACDYGMILSFLESVFRSFGLEDSSLQRLATRVQLNTMDLKAEIKSRFNDGVTHAAVRSLLATPSMATIMTLKGLMSGAVPLGQLPAGAMSVPIMHYLLNKGLNEMENDGKSVLEKAQLH</sequence>
<dbReference type="PANTHER" id="PTHR32341">
    <property type="entry name" value="INTERFERON-INDUCIBLE GTPASE"/>
    <property type="match status" value="1"/>
</dbReference>
<evidence type="ECO:0000256" key="3">
    <source>
        <dbReference type="ARBA" id="ARBA00022801"/>
    </source>
</evidence>
<dbReference type="Proteomes" id="UP000823561">
    <property type="component" value="Chromosome 13"/>
</dbReference>
<proteinExistence type="inferred from homology"/>
<gene>
    <name evidence="6" type="ORF">AALO_G00174380</name>
</gene>
<comment type="similarity">
    <text evidence="1">Belongs to the TRAFAC class dynamin-like GTPase superfamily. IRG family.</text>
</comment>
<dbReference type="InterPro" id="IPR027417">
    <property type="entry name" value="P-loop_NTPase"/>
</dbReference>
<organism evidence="6 7">
    <name type="scientific">Alosa alosa</name>
    <name type="common">allis shad</name>
    <dbReference type="NCBI Taxonomy" id="278164"/>
    <lineage>
        <taxon>Eukaryota</taxon>
        <taxon>Metazoa</taxon>
        <taxon>Chordata</taxon>
        <taxon>Craniata</taxon>
        <taxon>Vertebrata</taxon>
        <taxon>Euteleostomi</taxon>
        <taxon>Actinopterygii</taxon>
        <taxon>Neopterygii</taxon>
        <taxon>Teleostei</taxon>
        <taxon>Clupei</taxon>
        <taxon>Clupeiformes</taxon>
        <taxon>Clupeoidei</taxon>
        <taxon>Clupeidae</taxon>
        <taxon>Alosa</taxon>
    </lineage>
</organism>
<feature type="domain" description="IRG-type G" evidence="5">
    <location>
        <begin position="88"/>
        <end position="266"/>
    </location>
</feature>
<dbReference type="GO" id="GO:0016020">
    <property type="term" value="C:membrane"/>
    <property type="evidence" value="ECO:0007669"/>
    <property type="project" value="InterPro"/>
</dbReference>
<dbReference type="Gene3D" id="3.40.50.300">
    <property type="entry name" value="P-loop containing nucleotide triphosphate hydrolases"/>
    <property type="match status" value="1"/>
</dbReference>
<reference evidence="6" key="1">
    <citation type="submission" date="2020-10" db="EMBL/GenBank/DDBJ databases">
        <title>Chromosome-scale genome assembly of the Allis shad, Alosa alosa.</title>
        <authorList>
            <person name="Margot Z."/>
            <person name="Christophe K."/>
            <person name="Cabau C."/>
            <person name="Louis A."/>
            <person name="Berthelot C."/>
            <person name="Parey E."/>
            <person name="Roest Crollius H."/>
            <person name="Montfort J."/>
            <person name="Robinson-Rechavi M."/>
            <person name="Bucao C."/>
            <person name="Bouchez O."/>
            <person name="Gislard M."/>
            <person name="Lluch J."/>
            <person name="Milhes M."/>
            <person name="Lampietro C."/>
            <person name="Lopez Roques C."/>
            <person name="Donnadieu C."/>
            <person name="Braasch I."/>
            <person name="Desvignes T."/>
            <person name="Postlethwait J."/>
            <person name="Bobe J."/>
            <person name="Guiguen Y."/>
        </authorList>
    </citation>
    <scope>NUCLEOTIDE SEQUENCE</scope>
    <source>
        <strain evidence="6">M-15738</strain>
        <tissue evidence="6">Blood</tissue>
    </source>
</reference>
<keyword evidence="7" id="KW-1185">Reference proteome</keyword>
<evidence type="ECO:0000256" key="1">
    <source>
        <dbReference type="ARBA" id="ARBA00005429"/>
    </source>
</evidence>
<dbReference type="EMBL" id="JADWDJ010000013">
    <property type="protein sequence ID" value="KAG5270969.1"/>
    <property type="molecule type" value="Genomic_DNA"/>
</dbReference>
<dbReference type="SUPFAM" id="SSF52540">
    <property type="entry name" value="P-loop containing nucleoside triphosphate hydrolases"/>
    <property type="match status" value="1"/>
</dbReference>
<keyword evidence="4" id="KW-0342">GTP-binding</keyword>
<dbReference type="AlphaFoldDB" id="A0AAV6G8P9"/>